<sequence>MDELQIISDMLTVVADGKGRLYSSVKGSPAAVLIVWEILTSAILDDDRNQLGADMLKSFIESCSSHEERAHMITFLYAVYVASKGRDSVVADMLAKAIGGVH</sequence>
<reference evidence="1" key="1">
    <citation type="journal article" date="2021" name="Proc. Natl. Acad. Sci. U.S.A.">
        <title>A Catalog of Tens of Thousands of Viruses from Human Metagenomes Reveals Hidden Associations with Chronic Diseases.</title>
        <authorList>
            <person name="Tisza M.J."/>
            <person name="Buck C.B."/>
        </authorList>
    </citation>
    <scope>NUCLEOTIDE SEQUENCE</scope>
    <source>
        <strain evidence="1">CtoRD1</strain>
    </source>
</reference>
<evidence type="ECO:0000313" key="1">
    <source>
        <dbReference type="EMBL" id="DAE17528.1"/>
    </source>
</evidence>
<protein>
    <submittedName>
        <fullName evidence="1">Uncharacterized protein</fullName>
    </submittedName>
</protein>
<organism evidence="1">
    <name type="scientific">Siphoviridae sp. ctoRD1</name>
    <dbReference type="NCBI Taxonomy" id="2825669"/>
    <lineage>
        <taxon>Viruses</taxon>
        <taxon>Duplodnaviria</taxon>
        <taxon>Heunggongvirae</taxon>
        <taxon>Uroviricota</taxon>
        <taxon>Caudoviricetes</taxon>
    </lineage>
</organism>
<proteinExistence type="predicted"/>
<accession>A0A8S5QEM5</accession>
<dbReference type="EMBL" id="BK015641">
    <property type="protein sequence ID" value="DAE17528.1"/>
    <property type="molecule type" value="Genomic_DNA"/>
</dbReference>
<name>A0A8S5QEM5_9CAUD</name>